<evidence type="ECO:0000313" key="4">
    <source>
        <dbReference type="Proteomes" id="UP001516464"/>
    </source>
</evidence>
<sequence>MLIHLLIGLTIAKVVIIDDIGIKDKIIERKNTKRVNIKEDGKKDVSIPKDYIGNRSREQSFLEKKISMKNKYPIEDIDDEIIDNSENAYLPKGNENHIRKYNKLRKNDTKSDVFDIIDEPMQSNTFLKKKDDAETYIFPKRVNFFRKEDENRKNNIRYRQNNISDKFERQNDTLIDNDLYIRNDVPHNYIDRNEMVDNLTKSRYPIERDNPKNIRDFIKRDNVMDRSIERKNHYKDDNITNKFIESNKIEDTNPMNQENNYEFNDYKNKKDIFADSRPTKSDEWNQKWNRDKREQVNIGEPLIVTTNAINMASSTLYNSTNSYNTHEKNTTTYNSSYSYNTPPVSLSSNNIQSVSSTSYNILSSIMPSYTESAINVSNILSAGPNLEVSQLLAEIDNPSHSNISPTVNLPYSGNEENDLIRKEKENLVDAHRARISYLNLKLAASHRSADELTRKAKELQSHMEEIASTLNDRKSTWKEIEATIESRRNHLKNARNNKRAVERDRDKIQSKLRLTNNEIGKLNKKLDDLKAQLETIQEEERVYNGRVDFFEADISEAGKDIVREEAKRAEYLKEIAGLEQAYNNTKNKLEDIKAKVTRENGHQSQIEMAKERLSREEYMM</sequence>
<dbReference type="Gene3D" id="1.10.287.1490">
    <property type="match status" value="1"/>
</dbReference>
<gene>
    <name evidence="3" type="ORF">TCON_2576</name>
</gene>
<evidence type="ECO:0000256" key="1">
    <source>
        <dbReference type="SAM" id="Coils"/>
    </source>
</evidence>
<organism evidence="3 4">
    <name type="scientific">Astathelohania contejeani</name>
    <dbReference type="NCBI Taxonomy" id="164912"/>
    <lineage>
        <taxon>Eukaryota</taxon>
        <taxon>Fungi</taxon>
        <taxon>Fungi incertae sedis</taxon>
        <taxon>Microsporidia</taxon>
        <taxon>Astathelohaniidae</taxon>
        <taxon>Astathelohania</taxon>
    </lineage>
</organism>
<keyword evidence="2" id="KW-0732">Signal</keyword>
<protein>
    <submittedName>
        <fullName evidence="3">Uncharacterized protein</fullName>
    </submittedName>
</protein>
<proteinExistence type="predicted"/>
<accession>A0ABQ7HVL9</accession>
<feature type="signal peptide" evidence="2">
    <location>
        <begin position="1"/>
        <end position="17"/>
    </location>
</feature>
<comment type="caution">
    <text evidence="3">The sequence shown here is derived from an EMBL/GenBank/DDBJ whole genome shotgun (WGS) entry which is preliminary data.</text>
</comment>
<reference evidence="3 4" key="1">
    <citation type="submission" date="2019-01" db="EMBL/GenBank/DDBJ databases">
        <title>Genomes sequencing and comparative genomics of infectious freshwater microsporidia, Cucumispora dikerogammari and Thelohania contejeani.</title>
        <authorList>
            <person name="Cormier A."/>
            <person name="Giraud I."/>
            <person name="Wattier R."/>
            <person name="Teixeira M."/>
            <person name="Grandjean F."/>
            <person name="Rigaud T."/>
            <person name="Cordaux R."/>
        </authorList>
    </citation>
    <scope>NUCLEOTIDE SEQUENCE [LARGE SCALE GENOMIC DNA]</scope>
    <source>
        <strain evidence="3">T1</strain>
        <tissue evidence="3">Spores</tissue>
    </source>
</reference>
<feature type="chain" id="PRO_5046064102" evidence="2">
    <location>
        <begin position="18"/>
        <end position="620"/>
    </location>
</feature>
<dbReference type="Proteomes" id="UP001516464">
    <property type="component" value="Unassembled WGS sequence"/>
</dbReference>
<evidence type="ECO:0000256" key="2">
    <source>
        <dbReference type="SAM" id="SignalP"/>
    </source>
</evidence>
<evidence type="ECO:0000313" key="3">
    <source>
        <dbReference type="EMBL" id="KAF7678784.1"/>
    </source>
</evidence>
<keyword evidence="4" id="KW-1185">Reference proteome</keyword>
<dbReference type="EMBL" id="SBIQ01000377">
    <property type="protein sequence ID" value="KAF7678784.1"/>
    <property type="molecule type" value="Genomic_DNA"/>
</dbReference>
<dbReference type="SUPFAM" id="SSF57997">
    <property type="entry name" value="Tropomyosin"/>
    <property type="match status" value="1"/>
</dbReference>
<feature type="coiled-coil region" evidence="1">
    <location>
        <begin position="449"/>
        <end position="595"/>
    </location>
</feature>
<keyword evidence="1" id="KW-0175">Coiled coil</keyword>
<name>A0ABQ7HVL9_9MICR</name>